<reference evidence="2" key="1">
    <citation type="submission" date="2020-06" db="EMBL/GenBank/DDBJ databases">
        <title>WGS assembly of Ceratodon purpureus strain R40.</title>
        <authorList>
            <person name="Carey S.B."/>
            <person name="Jenkins J."/>
            <person name="Shu S."/>
            <person name="Lovell J.T."/>
            <person name="Sreedasyam A."/>
            <person name="Maumus F."/>
            <person name="Tiley G.P."/>
            <person name="Fernandez-Pozo N."/>
            <person name="Barry K."/>
            <person name="Chen C."/>
            <person name="Wang M."/>
            <person name="Lipzen A."/>
            <person name="Daum C."/>
            <person name="Saski C.A."/>
            <person name="Payton A.C."/>
            <person name="Mcbreen J.C."/>
            <person name="Conrad R.E."/>
            <person name="Kollar L.M."/>
            <person name="Olsson S."/>
            <person name="Huttunen S."/>
            <person name="Landis J.B."/>
            <person name="Wickett N.J."/>
            <person name="Johnson M.G."/>
            <person name="Rensing S.A."/>
            <person name="Grimwood J."/>
            <person name="Schmutz J."/>
            <person name="Mcdaniel S.F."/>
        </authorList>
    </citation>
    <scope>NUCLEOTIDE SEQUENCE</scope>
    <source>
        <strain evidence="2">R40</strain>
    </source>
</reference>
<evidence type="ECO:0000256" key="1">
    <source>
        <dbReference type="SAM" id="MobiDB-lite"/>
    </source>
</evidence>
<dbReference type="Proteomes" id="UP000822688">
    <property type="component" value="Chromosome 2"/>
</dbReference>
<gene>
    <name evidence="2" type="ORF">KC19_2G276800</name>
</gene>
<feature type="compositionally biased region" description="Low complexity" evidence="1">
    <location>
        <begin position="12"/>
        <end position="28"/>
    </location>
</feature>
<name>A0A8T0J1A0_CERPU</name>
<keyword evidence="3" id="KW-1185">Reference proteome</keyword>
<evidence type="ECO:0000313" key="2">
    <source>
        <dbReference type="EMBL" id="KAG0588899.1"/>
    </source>
</evidence>
<feature type="region of interest" description="Disordered" evidence="1">
    <location>
        <begin position="1"/>
        <end position="114"/>
    </location>
</feature>
<sequence length="114" mass="12623">MEKSRRNKTHASSELSTSSPPSKPSQKPRITALTIPSYALKPRRKRTPFSNKLPGHHDSAQRNATSLIHHATLRRAPKPRNPTTSQLPHSLPHSLPPSQIHPRHAALSSPHSLP</sequence>
<comment type="caution">
    <text evidence="2">The sequence shown here is derived from an EMBL/GenBank/DDBJ whole genome shotgun (WGS) entry which is preliminary data.</text>
</comment>
<dbReference type="EMBL" id="CM026422">
    <property type="protein sequence ID" value="KAG0588899.1"/>
    <property type="molecule type" value="Genomic_DNA"/>
</dbReference>
<organism evidence="2 3">
    <name type="scientific">Ceratodon purpureus</name>
    <name type="common">Fire moss</name>
    <name type="synonym">Dicranum purpureum</name>
    <dbReference type="NCBI Taxonomy" id="3225"/>
    <lineage>
        <taxon>Eukaryota</taxon>
        <taxon>Viridiplantae</taxon>
        <taxon>Streptophyta</taxon>
        <taxon>Embryophyta</taxon>
        <taxon>Bryophyta</taxon>
        <taxon>Bryophytina</taxon>
        <taxon>Bryopsida</taxon>
        <taxon>Dicranidae</taxon>
        <taxon>Pseudoditrichales</taxon>
        <taxon>Ditrichaceae</taxon>
        <taxon>Ceratodon</taxon>
    </lineage>
</organism>
<accession>A0A8T0J1A0</accession>
<dbReference type="AlphaFoldDB" id="A0A8T0J1A0"/>
<feature type="compositionally biased region" description="Low complexity" evidence="1">
    <location>
        <begin position="85"/>
        <end position="98"/>
    </location>
</feature>
<evidence type="ECO:0000313" key="3">
    <source>
        <dbReference type="Proteomes" id="UP000822688"/>
    </source>
</evidence>
<proteinExistence type="predicted"/>
<protein>
    <submittedName>
        <fullName evidence="2">Uncharacterized protein</fullName>
    </submittedName>
</protein>